<feature type="region of interest" description="Disordered" evidence="1">
    <location>
        <begin position="311"/>
        <end position="397"/>
    </location>
</feature>
<accession>A0A8J2WTF7</accession>
<feature type="compositionally biased region" description="Basic and acidic residues" evidence="1">
    <location>
        <begin position="86"/>
        <end position="96"/>
    </location>
</feature>
<feature type="region of interest" description="Disordered" evidence="1">
    <location>
        <begin position="495"/>
        <end position="524"/>
    </location>
</feature>
<feature type="compositionally biased region" description="Basic and acidic residues" evidence="1">
    <location>
        <begin position="250"/>
        <end position="264"/>
    </location>
</feature>
<sequence length="524" mass="55673">MNHTNGHPLARSTSLVSSLDLVSSPEELGKRKRLDTRDGKRHRRMESAPANLFGLGDESFDFNNSFGQDDDFMNESIGSRGLQDFGDLRDPSDLSMDRSPASLDTFDMPNSFDLVAQQSATVFPAPSPSTARQHFPPAQKTRQQSSHSLDMPEGAPSVPPFNPEEGLSPDTITNLRKTLEATSPASMPAIPPQQPRQRSPRAAECAEFKPAQKSDETRGKYKCGRCGQIKVNHICPFAPAQPRNADAQTDDPRRPVRTNDRDKYVAVTPKVDAMTDDELTPRPAPSADGDHSFRERTVKVGTFVPAIAVVDEDGPGKRSHRRTASSASTGTVETLMDTDPPSKPRRKGVKSEATTPRPGPPTFVPHPWAAAFASATKAGPPSMMSRSSSSLDSTASGPAPALAFPPYNPAAFAAACAARGIPPPPPFFAGLPPRPFFAAGPLPPGAVPLPPGVVPAPPPRGMIPLPPRLGGFRAPALMGQLAHLTPAQLQALAAMPQVAMHARPPPGAPAPPRPPPPVPKTEAS</sequence>
<dbReference type="EMBL" id="CAKKNE010000002">
    <property type="protein sequence ID" value="CAH0367582.1"/>
    <property type="molecule type" value="Genomic_DNA"/>
</dbReference>
<feature type="region of interest" description="Disordered" evidence="1">
    <location>
        <begin position="124"/>
        <end position="170"/>
    </location>
</feature>
<feature type="region of interest" description="Disordered" evidence="1">
    <location>
        <begin position="71"/>
        <end position="101"/>
    </location>
</feature>
<feature type="compositionally biased region" description="Basic and acidic residues" evidence="1">
    <location>
        <begin position="204"/>
        <end position="219"/>
    </location>
</feature>
<keyword evidence="3" id="KW-1185">Reference proteome</keyword>
<evidence type="ECO:0000256" key="1">
    <source>
        <dbReference type="SAM" id="MobiDB-lite"/>
    </source>
</evidence>
<organism evidence="2 3">
    <name type="scientific">Pelagomonas calceolata</name>
    <dbReference type="NCBI Taxonomy" id="35677"/>
    <lineage>
        <taxon>Eukaryota</taxon>
        <taxon>Sar</taxon>
        <taxon>Stramenopiles</taxon>
        <taxon>Ochrophyta</taxon>
        <taxon>Pelagophyceae</taxon>
        <taxon>Pelagomonadales</taxon>
        <taxon>Pelagomonadaceae</taxon>
        <taxon>Pelagomonas</taxon>
    </lineage>
</organism>
<feature type="region of interest" description="Disordered" evidence="1">
    <location>
        <begin position="182"/>
        <end position="220"/>
    </location>
</feature>
<dbReference type="Proteomes" id="UP000789595">
    <property type="component" value="Unassembled WGS sequence"/>
</dbReference>
<evidence type="ECO:0000313" key="3">
    <source>
        <dbReference type="Proteomes" id="UP000789595"/>
    </source>
</evidence>
<name>A0A8J2WTF7_9STRA</name>
<feature type="compositionally biased region" description="Basic residues" evidence="1">
    <location>
        <begin position="30"/>
        <end position="44"/>
    </location>
</feature>
<gene>
    <name evidence="2" type="ORF">PECAL_2P06110</name>
</gene>
<evidence type="ECO:0000313" key="2">
    <source>
        <dbReference type="EMBL" id="CAH0367582.1"/>
    </source>
</evidence>
<feature type="compositionally biased region" description="Low complexity" evidence="1">
    <location>
        <begin position="382"/>
        <end position="397"/>
    </location>
</feature>
<proteinExistence type="predicted"/>
<protein>
    <submittedName>
        <fullName evidence="2">Uncharacterized protein</fullName>
    </submittedName>
</protein>
<feature type="compositionally biased region" description="Low complexity" evidence="1">
    <location>
        <begin position="12"/>
        <end position="24"/>
    </location>
</feature>
<feature type="compositionally biased region" description="Pro residues" evidence="1">
    <location>
        <begin position="503"/>
        <end position="524"/>
    </location>
</feature>
<feature type="region of interest" description="Disordered" evidence="1">
    <location>
        <begin position="240"/>
        <end position="293"/>
    </location>
</feature>
<feature type="region of interest" description="Disordered" evidence="1">
    <location>
        <begin position="1"/>
        <end position="54"/>
    </location>
</feature>
<dbReference type="OrthoDB" id="6362633at2759"/>
<dbReference type="AlphaFoldDB" id="A0A8J2WTF7"/>
<reference evidence="2" key="1">
    <citation type="submission" date="2021-11" db="EMBL/GenBank/DDBJ databases">
        <authorList>
            <consortium name="Genoscope - CEA"/>
            <person name="William W."/>
        </authorList>
    </citation>
    <scope>NUCLEOTIDE SEQUENCE</scope>
</reference>
<comment type="caution">
    <text evidence="2">The sequence shown here is derived from an EMBL/GenBank/DDBJ whole genome shotgun (WGS) entry which is preliminary data.</text>
</comment>